<keyword evidence="3 6" id="KW-0547">Nucleotide-binding</keyword>
<dbReference type="PANTHER" id="PTHR10229">
    <property type="entry name" value="GTP-BINDING PROTEIN HFLX"/>
    <property type="match status" value="1"/>
</dbReference>
<dbReference type="Gene3D" id="3.40.50.11060">
    <property type="entry name" value="GTPase HflX, N-terminal domain"/>
    <property type="match status" value="1"/>
</dbReference>
<protein>
    <recommendedName>
        <fullName evidence="6">GTPase HflX</fullName>
    </recommendedName>
    <alternativeName>
        <fullName evidence="6">GTP-binding protein HflX</fullName>
    </alternativeName>
</protein>
<dbReference type="InterPro" id="IPR030394">
    <property type="entry name" value="G_HFLX_dom"/>
</dbReference>
<evidence type="ECO:0000256" key="4">
    <source>
        <dbReference type="ARBA" id="ARBA00022842"/>
    </source>
</evidence>
<dbReference type="InterPro" id="IPR027417">
    <property type="entry name" value="P-loop_NTPase"/>
</dbReference>
<dbReference type="PANTHER" id="PTHR10229:SF0">
    <property type="entry name" value="GTP-BINDING PROTEIN 6-RELATED"/>
    <property type="match status" value="1"/>
</dbReference>
<evidence type="ECO:0000313" key="11">
    <source>
        <dbReference type="Proteomes" id="UP000198855"/>
    </source>
</evidence>
<dbReference type="GO" id="GO:0005737">
    <property type="term" value="C:cytoplasm"/>
    <property type="evidence" value="ECO:0007669"/>
    <property type="project" value="UniProtKB-SubCell"/>
</dbReference>
<dbReference type="GO" id="GO:0003924">
    <property type="term" value="F:GTPase activity"/>
    <property type="evidence" value="ECO:0007669"/>
    <property type="project" value="UniProtKB-UniRule"/>
</dbReference>
<evidence type="ECO:0000313" key="10">
    <source>
        <dbReference type="EMBL" id="SFF09460.1"/>
    </source>
</evidence>
<dbReference type="CDD" id="cd01878">
    <property type="entry name" value="HflX"/>
    <property type="match status" value="1"/>
</dbReference>
<keyword evidence="2 8" id="KW-0479">Metal-binding</keyword>
<dbReference type="PIRSF" id="PIRSF006809">
    <property type="entry name" value="GTP-binding_hflX_prd"/>
    <property type="match status" value="1"/>
</dbReference>
<keyword evidence="5 6" id="KW-0342">GTP-binding</keyword>
<accession>A0A1I2FXP0</accession>
<feature type="binding site" evidence="7">
    <location>
        <begin position="350"/>
        <end position="352"/>
    </location>
    <ligand>
        <name>GTP</name>
        <dbReference type="ChEBI" id="CHEBI:37565"/>
    </ligand>
</feature>
<dbReference type="SUPFAM" id="SSF52540">
    <property type="entry name" value="P-loop containing nucleoside triphosphate hydrolases"/>
    <property type="match status" value="1"/>
</dbReference>
<dbReference type="InterPro" id="IPR006073">
    <property type="entry name" value="GTP-bd"/>
</dbReference>
<evidence type="ECO:0000256" key="7">
    <source>
        <dbReference type="PIRSR" id="PIRSR006809-1"/>
    </source>
</evidence>
<dbReference type="Proteomes" id="UP000198855">
    <property type="component" value="Unassembled WGS sequence"/>
</dbReference>
<dbReference type="GO" id="GO:0046872">
    <property type="term" value="F:metal ion binding"/>
    <property type="evidence" value="ECO:0007669"/>
    <property type="project" value="UniProtKB-KW"/>
</dbReference>
<dbReference type="RefSeq" id="WP_091189197.1">
    <property type="nucleotide sequence ID" value="NZ_FOMT01000005.1"/>
</dbReference>
<evidence type="ECO:0000256" key="2">
    <source>
        <dbReference type="ARBA" id="ARBA00022723"/>
    </source>
</evidence>
<dbReference type="OrthoDB" id="9812272at2"/>
<comment type="function">
    <text evidence="6">GTPase that associates with the 50S ribosomal subunit and may have a role during protein synthesis or ribosome biogenesis.</text>
</comment>
<keyword evidence="4 8" id="KW-0460">Magnesium</keyword>
<dbReference type="FunFam" id="3.40.50.11060:FF:000001">
    <property type="entry name" value="GTPase HflX"/>
    <property type="match status" value="1"/>
</dbReference>
<comment type="cofactor">
    <cofactor evidence="8">
        <name>Mg(2+)</name>
        <dbReference type="ChEBI" id="CHEBI:18420"/>
    </cofactor>
</comment>
<dbReference type="InterPro" id="IPR016496">
    <property type="entry name" value="GTPase_HflX"/>
</dbReference>
<dbReference type="GO" id="GO:0043022">
    <property type="term" value="F:ribosome binding"/>
    <property type="evidence" value="ECO:0007669"/>
    <property type="project" value="TreeGrafter"/>
</dbReference>
<evidence type="ECO:0000256" key="5">
    <source>
        <dbReference type="ARBA" id="ARBA00023134"/>
    </source>
</evidence>
<dbReference type="Gene3D" id="3.40.50.300">
    <property type="entry name" value="P-loop containing nucleotide triphosphate hydrolases"/>
    <property type="match status" value="1"/>
</dbReference>
<sequence length="429" mass="47415">MQNKTFNTTTTMQERAVLVSLVTPNIKRGISDPEHSLEELVALAETAGTEVLTTITQNKEAPDTRWFIGKGKVEELRAVAEELGATTAIFDQELSGAQVRNLEETLDLKIIDRTQLILDIFAQRAKTREGIVQVELAQLSYLLPRLSGHGKNLSRLGGGIGTRGPGESKLETDRRHIRGRIADLKAQLDEMVRHRKLHRERRKKSGVIQVALVGYTNAGKSTLLRELTSADVFVENQLFATLDPTSRTLELPNGREVVLTDTVGFIQNLPHDLVAAFRATLEEVLEADLVLHVVDGSSPMREEHMAVVEQILGDLGAAGTPSLTIYNKKDLCEEKQVELPTPVTDTLVISAYVEDDLTLVRNKIQDKLTGDTVMFTLPADRGDLIALAYRSGEVVGNDISEDGESLRLTVQVSRQAYELNGHKLQPYIE</sequence>
<proteinExistence type="inferred from homology"/>
<dbReference type="PROSITE" id="PS51705">
    <property type="entry name" value="G_HFLX"/>
    <property type="match status" value="1"/>
</dbReference>
<feature type="binding site" evidence="7">
    <location>
        <begin position="214"/>
        <end position="221"/>
    </location>
    <ligand>
        <name>GTP</name>
        <dbReference type="ChEBI" id="CHEBI:37565"/>
    </ligand>
</feature>
<dbReference type="InterPro" id="IPR042108">
    <property type="entry name" value="GTPase_HflX_N_sf"/>
</dbReference>
<dbReference type="AlphaFoldDB" id="A0A1I2FXP0"/>
<dbReference type="InterPro" id="IPR032305">
    <property type="entry name" value="GTP-bd_M"/>
</dbReference>
<gene>
    <name evidence="6" type="primary">hflX</name>
    <name evidence="10" type="ORF">SAMN05216378_5081</name>
</gene>
<dbReference type="Pfam" id="PF13167">
    <property type="entry name" value="GTP-bdg_N"/>
    <property type="match status" value="1"/>
</dbReference>
<evidence type="ECO:0000259" key="9">
    <source>
        <dbReference type="PROSITE" id="PS51705"/>
    </source>
</evidence>
<name>A0A1I2FXP0_9BACL</name>
<feature type="binding site" evidence="7">
    <location>
        <begin position="327"/>
        <end position="330"/>
    </location>
    <ligand>
        <name>GTP</name>
        <dbReference type="ChEBI" id="CHEBI:37565"/>
    </ligand>
</feature>
<feature type="binding site" evidence="8">
    <location>
        <position position="241"/>
    </location>
    <ligand>
        <name>Mg(2+)</name>
        <dbReference type="ChEBI" id="CHEBI:18420"/>
    </ligand>
</feature>
<feature type="binding site" evidence="8">
    <location>
        <position position="221"/>
    </location>
    <ligand>
        <name>Mg(2+)</name>
        <dbReference type="ChEBI" id="CHEBI:18420"/>
    </ligand>
</feature>
<dbReference type="InterPro" id="IPR025121">
    <property type="entry name" value="GTPase_HflX_N"/>
</dbReference>
<evidence type="ECO:0000256" key="3">
    <source>
        <dbReference type="ARBA" id="ARBA00022741"/>
    </source>
</evidence>
<comment type="subunit">
    <text evidence="6">Monomer. Associates with the 50S ribosomal subunit.</text>
</comment>
<dbReference type="PRINTS" id="PR00326">
    <property type="entry name" value="GTP1OBG"/>
</dbReference>
<evidence type="ECO:0000256" key="8">
    <source>
        <dbReference type="PIRSR" id="PIRSR006809-2"/>
    </source>
</evidence>
<feature type="binding site" evidence="7">
    <location>
        <begin position="261"/>
        <end position="264"/>
    </location>
    <ligand>
        <name>GTP</name>
        <dbReference type="ChEBI" id="CHEBI:37565"/>
    </ligand>
</feature>
<dbReference type="HAMAP" id="MF_00900">
    <property type="entry name" value="GTPase_HflX"/>
    <property type="match status" value="1"/>
</dbReference>
<dbReference type="GO" id="GO:0005525">
    <property type="term" value="F:GTP binding"/>
    <property type="evidence" value="ECO:0007669"/>
    <property type="project" value="UniProtKB-UniRule"/>
</dbReference>
<keyword evidence="11" id="KW-1185">Reference proteome</keyword>
<dbReference type="NCBIfam" id="TIGR03156">
    <property type="entry name" value="GTP_HflX"/>
    <property type="match status" value="1"/>
</dbReference>
<dbReference type="Gene3D" id="6.10.250.2860">
    <property type="match status" value="1"/>
</dbReference>
<dbReference type="Pfam" id="PF01926">
    <property type="entry name" value="MMR_HSR1"/>
    <property type="match status" value="1"/>
</dbReference>
<reference evidence="11" key="1">
    <citation type="submission" date="2016-10" db="EMBL/GenBank/DDBJ databases">
        <authorList>
            <person name="Varghese N."/>
            <person name="Submissions S."/>
        </authorList>
    </citation>
    <scope>NUCLEOTIDE SEQUENCE [LARGE SCALE GENOMIC DNA]</scope>
    <source>
        <strain evidence="11">CGMCC 1.10784</strain>
    </source>
</reference>
<dbReference type="EMBL" id="FOMT01000005">
    <property type="protein sequence ID" value="SFF09460.1"/>
    <property type="molecule type" value="Genomic_DNA"/>
</dbReference>
<evidence type="ECO:0000256" key="1">
    <source>
        <dbReference type="ARBA" id="ARBA00022490"/>
    </source>
</evidence>
<dbReference type="STRING" id="1045775.SAMN05216378_5081"/>
<feature type="domain" description="Hflx-type G" evidence="9">
    <location>
        <begin position="208"/>
        <end position="372"/>
    </location>
</feature>
<organism evidence="10 11">
    <name type="scientific">Paenibacillus catalpae</name>
    <dbReference type="NCBI Taxonomy" id="1045775"/>
    <lineage>
        <taxon>Bacteria</taxon>
        <taxon>Bacillati</taxon>
        <taxon>Bacillota</taxon>
        <taxon>Bacilli</taxon>
        <taxon>Bacillales</taxon>
        <taxon>Paenibacillaceae</taxon>
        <taxon>Paenibacillus</taxon>
    </lineage>
</organism>
<comment type="subcellular location">
    <subcellularLocation>
        <location evidence="6">Cytoplasm</location>
    </subcellularLocation>
    <text evidence="6">May associate with membranes.</text>
</comment>
<dbReference type="Pfam" id="PF16360">
    <property type="entry name" value="GTP-bdg_M"/>
    <property type="match status" value="1"/>
</dbReference>
<feature type="binding site" evidence="7">
    <location>
        <begin position="239"/>
        <end position="243"/>
    </location>
    <ligand>
        <name>GTP</name>
        <dbReference type="ChEBI" id="CHEBI:37565"/>
    </ligand>
</feature>
<keyword evidence="1 6" id="KW-0963">Cytoplasm</keyword>
<evidence type="ECO:0000256" key="6">
    <source>
        <dbReference type="HAMAP-Rule" id="MF_00900"/>
    </source>
</evidence>
<comment type="similarity">
    <text evidence="6">Belongs to the TRAFAC class OBG-HflX-like GTPase superfamily. HflX GTPase family.</text>
</comment>